<protein>
    <recommendedName>
        <fullName evidence="7">Peptidase M48 domain-containing protein</fullName>
    </recommendedName>
</protein>
<keyword evidence="2" id="KW-0479">Metal-binding</keyword>
<evidence type="ECO:0000313" key="9">
    <source>
        <dbReference type="Proteomes" id="UP000274593"/>
    </source>
</evidence>
<dbReference type="Proteomes" id="UP000274593">
    <property type="component" value="Chromosome"/>
</dbReference>
<keyword evidence="5 6" id="KW-0482">Metalloprotease</keyword>
<dbReference type="GO" id="GO:0004222">
    <property type="term" value="F:metalloendopeptidase activity"/>
    <property type="evidence" value="ECO:0007669"/>
    <property type="project" value="InterPro"/>
</dbReference>
<gene>
    <name evidence="8" type="ORF">D6T69_05445</name>
</gene>
<evidence type="ECO:0000256" key="6">
    <source>
        <dbReference type="RuleBase" id="RU003983"/>
    </source>
</evidence>
<dbReference type="Pfam" id="PF01435">
    <property type="entry name" value="Peptidase_M48"/>
    <property type="match status" value="1"/>
</dbReference>
<dbReference type="RefSeq" id="WP_125066807.1">
    <property type="nucleotide sequence ID" value="NZ_CP032548.1"/>
</dbReference>
<organism evidence="8 9">
    <name type="scientific">Tenacibaculum singaporense</name>
    <dbReference type="NCBI Taxonomy" id="2358479"/>
    <lineage>
        <taxon>Bacteria</taxon>
        <taxon>Pseudomonadati</taxon>
        <taxon>Bacteroidota</taxon>
        <taxon>Flavobacteriia</taxon>
        <taxon>Flavobacteriales</taxon>
        <taxon>Flavobacteriaceae</taxon>
        <taxon>Tenacibaculum</taxon>
    </lineage>
</organism>
<evidence type="ECO:0000313" key="8">
    <source>
        <dbReference type="EMBL" id="AZJ34998.1"/>
    </source>
</evidence>
<evidence type="ECO:0000256" key="1">
    <source>
        <dbReference type="ARBA" id="ARBA00022670"/>
    </source>
</evidence>
<proteinExistence type="inferred from homology"/>
<dbReference type="AlphaFoldDB" id="A0A3Q8RMA5"/>
<evidence type="ECO:0000256" key="2">
    <source>
        <dbReference type="ARBA" id="ARBA00022723"/>
    </source>
</evidence>
<keyword evidence="3 6" id="KW-0378">Hydrolase</keyword>
<keyword evidence="1 6" id="KW-0645">Protease</keyword>
<dbReference type="EMBL" id="CP032548">
    <property type="protein sequence ID" value="AZJ34998.1"/>
    <property type="molecule type" value="Genomic_DNA"/>
</dbReference>
<feature type="domain" description="Peptidase M48" evidence="7">
    <location>
        <begin position="57"/>
        <end position="106"/>
    </location>
</feature>
<evidence type="ECO:0000256" key="3">
    <source>
        <dbReference type="ARBA" id="ARBA00022801"/>
    </source>
</evidence>
<keyword evidence="9" id="KW-1185">Reference proteome</keyword>
<evidence type="ECO:0000256" key="4">
    <source>
        <dbReference type="ARBA" id="ARBA00022833"/>
    </source>
</evidence>
<comment type="similarity">
    <text evidence="6">Belongs to the peptidase M48 family.</text>
</comment>
<dbReference type="GO" id="GO:0046872">
    <property type="term" value="F:metal ion binding"/>
    <property type="evidence" value="ECO:0007669"/>
    <property type="project" value="UniProtKB-KW"/>
</dbReference>
<accession>A0A3Q8RMA5</accession>
<name>A0A3Q8RMA5_9FLAO</name>
<comment type="cofactor">
    <cofactor evidence="6">
        <name>Zn(2+)</name>
        <dbReference type="ChEBI" id="CHEBI:29105"/>
    </cofactor>
    <text evidence="6">Binds 1 zinc ion per subunit.</text>
</comment>
<dbReference type="PROSITE" id="PS51257">
    <property type="entry name" value="PROKAR_LIPOPROTEIN"/>
    <property type="match status" value="1"/>
</dbReference>
<reference evidence="8 9" key="1">
    <citation type="submission" date="2018-09" db="EMBL/GenBank/DDBJ databases">
        <title>Insights into the microbiota of Asian seabass (Lates calcarifer) with tenacibaculosis symptoms and description of sp. nov. Tenacibaculum singaporense.</title>
        <authorList>
            <person name="Miyake S."/>
            <person name="Soh M."/>
            <person name="Azman M.N."/>
            <person name="Ngoh S.Y."/>
            <person name="Orban L."/>
        </authorList>
    </citation>
    <scope>NUCLEOTIDE SEQUENCE [LARGE SCALE GENOMIC DNA]</scope>
    <source>
        <strain evidence="8 9">DSM 106434</strain>
    </source>
</reference>
<evidence type="ECO:0000259" key="7">
    <source>
        <dbReference type="Pfam" id="PF01435"/>
    </source>
</evidence>
<evidence type="ECO:0000256" key="5">
    <source>
        <dbReference type="ARBA" id="ARBA00023049"/>
    </source>
</evidence>
<dbReference type="InterPro" id="IPR001915">
    <property type="entry name" value="Peptidase_M48"/>
</dbReference>
<sequence length="209" mass="23771">MRKIIILITAFLAVSCNTSETKNEEVVENLTKEEKLKELYLKTVKPLFKEFTGVDIPNEFRIDKHDTSVNAGAAMNYVEVSQGLIDYDKDYIKAFVLAHELGHIVTLKQAEQFNLGTEIPNGTKINAYKKAEYLADIIAVHLITTQEVELGNDLKTNFEVLQNLLGPEIFTHPGAVDRVALMKEYVEKSTKENAKTAFQEMFIKIWKME</sequence>
<dbReference type="KEGG" id="tsig:D6T69_05445"/>
<dbReference type="GO" id="GO:0006508">
    <property type="term" value="P:proteolysis"/>
    <property type="evidence" value="ECO:0007669"/>
    <property type="project" value="UniProtKB-KW"/>
</dbReference>
<keyword evidence="4 6" id="KW-0862">Zinc</keyword>